<sequence>MNRYSQIYSQIWFDGKYTSLSDTAKLMFLYVLTSPHGNMIGYYRLPVAYAACDLGWDKKDVISALDELTVASMIRYDDKANVVLIKNFLKYNPIQNESQAKGAAKLLDDVPASPLIEEFAQCIEQHASEYADMFEMAMNHIAYSLDAAEPKHAVDTVQSASSDAQKPIPDDTGHLLKTVPALSREGVERVSTPCQDPPGEQRTGTENRKQEQEQEQEHEQERMCQPAGAGPPPSLQPVPYQQIADLYNSICVSLPRIKTITEKRRKHIRASWKELDGDITLFEQTFRQAEESDFLSGRSGKWTGCNFDWLIVYNNMVKVLEGTYGNKEAGKLPQNLQNALQLVKKTDAGESIAGGLWEV</sequence>
<dbReference type="Proteomes" id="UP000008457">
    <property type="component" value="Chromosome"/>
</dbReference>
<feature type="region of interest" description="Disordered" evidence="1">
    <location>
        <begin position="154"/>
        <end position="237"/>
    </location>
</feature>
<reference evidence="2 3" key="2">
    <citation type="journal article" date="2011" name="Stand. Genomic Sci.">
        <title>Complete genome sequence of Mahella australiensis type strain (50-1 BON).</title>
        <authorList>
            <person name="Sikorski J."/>
            <person name="Teshima H."/>
            <person name="Nolan M."/>
            <person name="Lucas S."/>
            <person name="Hammon N."/>
            <person name="Deshpande S."/>
            <person name="Cheng J.F."/>
            <person name="Pitluck S."/>
            <person name="Liolios K."/>
            <person name="Pagani I."/>
            <person name="Ivanova N."/>
            <person name="Huntemann M."/>
            <person name="Mavromatis K."/>
            <person name="Ovchinikova G."/>
            <person name="Pati A."/>
            <person name="Tapia R."/>
            <person name="Han C."/>
            <person name="Goodwin L."/>
            <person name="Chen A."/>
            <person name="Palaniappan K."/>
            <person name="Land M."/>
            <person name="Hauser L."/>
            <person name="Ngatchou-Djao O.D."/>
            <person name="Rohde M."/>
            <person name="Pukall R."/>
            <person name="Spring S."/>
            <person name="Abt B."/>
            <person name="Goker M."/>
            <person name="Detter J.C."/>
            <person name="Woyke T."/>
            <person name="Bristow J."/>
            <person name="Markowitz V."/>
            <person name="Hugenholtz P."/>
            <person name="Eisen J.A."/>
            <person name="Kyrpides N.C."/>
            <person name="Klenk H.P."/>
            <person name="Lapidus A."/>
        </authorList>
    </citation>
    <scope>NUCLEOTIDE SEQUENCE [LARGE SCALE GENOMIC DNA]</scope>
    <source>
        <strain evidence="3">DSM 15567 / CIP 107919 / 50-1 BON</strain>
    </source>
</reference>
<protein>
    <submittedName>
        <fullName evidence="2">Uncharacterized protein</fullName>
    </submittedName>
</protein>
<evidence type="ECO:0000256" key="1">
    <source>
        <dbReference type="SAM" id="MobiDB-lite"/>
    </source>
</evidence>
<keyword evidence="3" id="KW-1185">Reference proteome</keyword>
<dbReference type="AlphaFoldDB" id="F3ZVG0"/>
<dbReference type="EMBL" id="CP002360">
    <property type="protein sequence ID" value="AEE95310.1"/>
    <property type="molecule type" value="Genomic_DNA"/>
</dbReference>
<dbReference type="HOGENOM" id="CLU_055973_0_0_9"/>
<feature type="compositionally biased region" description="Basic and acidic residues" evidence="1">
    <location>
        <begin position="203"/>
        <end position="222"/>
    </location>
</feature>
<dbReference type="eggNOG" id="COG3935">
    <property type="taxonomic scope" value="Bacteria"/>
</dbReference>
<evidence type="ECO:0000313" key="2">
    <source>
        <dbReference type="EMBL" id="AEE95310.1"/>
    </source>
</evidence>
<proteinExistence type="predicted"/>
<accession>F3ZVG0</accession>
<reference evidence="3" key="1">
    <citation type="submission" date="2010-11" db="EMBL/GenBank/DDBJ databases">
        <title>The complete genome of Mahella australiensis DSM 15567.</title>
        <authorList>
            <consortium name="US DOE Joint Genome Institute (JGI-PGF)"/>
            <person name="Lucas S."/>
            <person name="Copeland A."/>
            <person name="Lapidus A."/>
            <person name="Bruce D."/>
            <person name="Goodwin L."/>
            <person name="Pitluck S."/>
            <person name="Kyrpides N."/>
            <person name="Mavromatis K."/>
            <person name="Pagani I."/>
            <person name="Ivanova N."/>
            <person name="Teshima H."/>
            <person name="Brettin T."/>
            <person name="Detter J.C."/>
            <person name="Han C."/>
            <person name="Tapia R."/>
            <person name="Land M."/>
            <person name="Hauser L."/>
            <person name="Markowitz V."/>
            <person name="Cheng J.-F."/>
            <person name="Hugenholtz P."/>
            <person name="Woyke T."/>
            <person name="Wu D."/>
            <person name="Spring S."/>
            <person name="Pukall R."/>
            <person name="Steenblock K."/>
            <person name="Schneider S."/>
            <person name="Klenk H.-P."/>
            <person name="Eisen J.A."/>
        </authorList>
    </citation>
    <scope>NUCLEOTIDE SEQUENCE [LARGE SCALE GENOMIC DNA]</scope>
    <source>
        <strain evidence="3">DSM 15567 / CIP 107919 / 50-1 BON</strain>
    </source>
</reference>
<dbReference type="RefSeq" id="WP_013779744.1">
    <property type="nucleotide sequence ID" value="NC_015520.1"/>
</dbReference>
<organism evidence="2 3">
    <name type="scientific">Mahella australiensis (strain DSM 15567 / CIP 107919 / 50-1 BON)</name>
    <dbReference type="NCBI Taxonomy" id="697281"/>
    <lineage>
        <taxon>Bacteria</taxon>
        <taxon>Bacillati</taxon>
        <taxon>Bacillota</taxon>
        <taxon>Clostridia</taxon>
        <taxon>Thermoanaerobacterales</taxon>
        <taxon>Thermoanaerobacterales Family IV. Incertae Sedis</taxon>
        <taxon>Mahella</taxon>
    </lineage>
</organism>
<dbReference type="STRING" id="697281.Mahau_0087"/>
<gene>
    <name evidence="2" type="ordered locus">Mahau_0087</name>
</gene>
<evidence type="ECO:0000313" key="3">
    <source>
        <dbReference type="Proteomes" id="UP000008457"/>
    </source>
</evidence>
<dbReference type="KEGG" id="mas:Mahau_0087"/>
<name>F3ZVG0_MAHA5</name>